<dbReference type="SUPFAM" id="SSF56645">
    <property type="entry name" value="Acyl-CoA dehydrogenase NM domain-like"/>
    <property type="match status" value="1"/>
</dbReference>
<dbReference type="eggNOG" id="COG1960">
    <property type="taxonomic scope" value="Bacteria"/>
</dbReference>
<dbReference type="Gene3D" id="1.20.140.10">
    <property type="entry name" value="Butyryl-CoA Dehydrogenase, subunit A, domain 3"/>
    <property type="match status" value="1"/>
</dbReference>
<name>N8WAV5_9GAMM</name>
<dbReference type="Gene3D" id="2.40.110.10">
    <property type="entry name" value="Butyryl-CoA Dehydrogenase, subunit A, domain 2"/>
    <property type="match status" value="1"/>
</dbReference>
<gene>
    <name evidence="2" type="ORF">F971_03147</name>
</gene>
<dbReference type="InterPro" id="IPR036250">
    <property type="entry name" value="AcylCo_DH-like_C"/>
</dbReference>
<dbReference type="HOGENOM" id="CLU_014629_5_0_6"/>
<feature type="domain" description="Acyl-CoA oxidase C-alpha1" evidence="1">
    <location>
        <begin position="274"/>
        <end position="416"/>
    </location>
</feature>
<dbReference type="InterPro" id="IPR046373">
    <property type="entry name" value="Acyl-CoA_Oxase/DH_mid-dom_sf"/>
</dbReference>
<accession>N8WAV5</accession>
<dbReference type="GO" id="GO:0033540">
    <property type="term" value="P:fatty acid beta-oxidation using acyl-CoA oxidase"/>
    <property type="evidence" value="ECO:0007669"/>
    <property type="project" value="TreeGrafter"/>
</dbReference>
<evidence type="ECO:0000259" key="1">
    <source>
        <dbReference type="Pfam" id="PF22924"/>
    </source>
</evidence>
<dbReference type="RefSeq" id="WP_004773024.1">
    <property type="nucleotide sequence ID" value="NZ_KB849357.1"/>
</dbReference>
<dbReference type="EMBL" id="APPC01000018">
    <property type="protein sequence ID" value="ENU92054.1"/>
    <property type="molecule type" value="Genomic_DNA"/>
</dbReference>
<evidence type="ECO:0000313" key="3">
    <source>
        <dbReference type="Proteomes" id="UP000013049"/>
    </source>
</evidence>
<organism evidence="2 3">
    <name type="scientific">Acinetobacter vivianii</name>
    <dbReference type="NCBI Taxonomy" id="1776742"/>
    <lineage>
        <taxon>Bacteria</taxon>
        <taxon>Pseudomonadati</taxon>
        <taxon>Pseudomonadota</taxon>
        <taxon>Gammaproteobacteria</taxon>
        <taxon>Moraxellales</taxon>
        <taxon>Moraxellaceae</taxon>
        <taxon>Acinetobacter</taxon>
    </lineage>
</organism>
<comment type="caution">
    <text evidence="2">The sequence shown here is derived from an EMBL/GenBank/DDBJ whole genome shotgun (WGS) entry which is preliminary data.</text>
</comment>
<dbReference type="PATRIC" id="fig|1217712.3.peg.3038"/>
<reference evidence="2 3" key="1">
    <citation type="submission" date="2013-02" db="EMBL/GenBank/DDBJ databases">
        <title>The Genome Sequence of Acinetobacter sp. NIPH 758.</title>
        <authorList>
            <consortium name="The Broad Institute Genome Sequencing Platform"/>
            <consortium name="The Broad Institute Genome Sequencing Center for Infectious Disease"/>
            <person name="Cerqueira G."/>
            <person name="Feldgarden M."/>
            <person name="Courvalin P."/>
            <person name="Perichon B."/>
            <person name="Grillot-Courvalin C."/>
            <person name="Clermont D."/>
            <person name="Rocha E."/>
            <person name="Yoon E.-J."/>
            <person name="Nemec A."/>
            <person name="Walker B."/>
            <person name="Young S.K."/>
            <person name="Zeng Q."/>
            <person name="Gargeya S."/>
            <person name="Fitzgerald M."/>
            <person name="Haas B."/>
            <person name="Abouelleil A."/>
            <person name="Alvarado L."/>
            <person name="Arachchi H.M."/>
            <person name="Berlin A.M."/>
            <person name="Chapman S.B."/>
            <person name="Dewar J."/>
            <person name="Goldberg J."/>
            <person name="Griggs A."/>
            <person name="Gujja S."/>
            <person name="Hansen M."/>
            <person name="Howarth C."/>
            <person name="Imamovic A."/>
            <person name="Larimer J."/>
            <person name="McCowan C."/>
            <person name="Murphy C."/>
            <person name="Neiman D."/>
            <person name="Pearson M."/>
            <person name="Priest M."/>
            <person name="Roberts A."/>
            <person name="Saif S."/>
            <person name="Shea T."/>
            <person name="Sisk P."/>
            <person name="Sykes S."/>
            <person name="Wortman J."/>
            <person name="Nusbaum C."/>
            <person name="Birren B."/>
        </authorList>
    </citation>
    <scope>NUCLEOTIDE SEQUENCE [LARGE SCALE GENOMIC DNA]</scope>
    <source>
        <strain evidence="2 3">NIPH 758</strain>
    </source>
</reference>
<dbReference type="GO" id="GO:0003997">
    <property type="term" value="F:acyl-CoA oxidase activity"/>
    <property type="evidence" value="ECO:0007669"/>
    <property type="project" value="InterPro"/>
</dbReference>
<dbReference type="Pfam" id="PF22924">
    <property type="entry name" value="ACOX_C_alpha1"/>
    <property type="match status" value="1"/>
</dbReference>
<dbReference type="InterPro" id="IPR012258">
    <property type="entry name" value="Acyl-CoA_oxidase"/>
</dbReference>
<proteinExistence type="predicted"/>
<dbReference type="GO" id="GO:0071949">
    <property type="term" value="F:FAD binding"/>
    <property type="evidence" value="ECO:0007669"/>
    <property type="project" value="InterPro"/>
</dbReference>
<dbReference type="SUPFAM" id="SSF47203">
    <property type="entry name" value="Acyl-CoA dehydrogenase C-terminal domain-like"/>
    <property type="match status" value="2"/>
</dbReference>
<dbReference type="GO" id="GO:0055088">
    <property type="term" value="P:lipid homeostasis"/>
    <property type="evidence" value="ECO:0007669"/>
    <property type="project" value="TreeGrafter"/>
</dbReference>
<evidence type="ECO:0000313" key="2">
    <source>
        <dbReference type="EMBL" id="ENU92054.1"/>
    </source>
</evidence>
<dbReference type="PANTHER" id="PTHR10909">
    <property type="entry name" value="ELECTRON TRANSPORT OXIDOREDUCTASE"/>
    <property type="match status" value="1"/>
</dbReference>
<protein>
    <recommendedName>
        <fullName evidence="1">Acyl-CoA oxidase C-alpha1 domain-containing protein</fullName>
    </recommendedName>
</protein>
<dbReference type="InterPro" id="IPR009100">
    <property type="entry name" value="AcylCoA_DH/oxidase_NM_dom_sf"/>
</dbReference>
<dbReference type="GO" id="GO:0005504">
    <property type="term" value="F:fatty acid binding"/>
    <property type="evidence" value="ECO:0007669"/>
    <property type="project" value="TreeGrafter"/>
</dbReference>
<dbReference type="InterPro" id="IPR055060">
    <property type="entry name" value="ACOX_C_alpha1"/>
</dbReference>
<dbReference type="Proteomes" id="UP000013049">
    <property type="component" value="Unassembled WGS sequence"/>
</dbReference>
<dbReference type="AlphaFoldDB" id="N8WAV5"/>
<sequence length="577" mass="65113">MQNISDNYSILRLKLKELSTERSFQYINPKSREEQVEHLYYQMQQIVNVAGIKAVDILTDMGKLLTVMESPCLLIAPGLSPLLASHYNLCLGTIISLAGDKISELQEYIDDLETLKTKGIYMVTELDRGNNVMGLQTQAYFDEELQQFIINTPVAGACKFMPYLSSDHQPKLAVVMARLWLKEKEYGVHPFIVRCRDQNGKLLRGIKVSKLSTVDMYSSEADHSVTSFDNVRVPYHAFLGGDLNEVTTEGHFLTKNTSKRDIFFNSLCRVEWGKLVLVAALMSHYKMAIAVAIEYSKKRKVNGKNTEFKLSDIATHKLDLANAYMALTASIALYEDTKQRCLTVEQTHEELQHEAAVVKAMCVEIARGALNTCMARAGAHGKMIRNRIAQAVILNDHTATAEGDSLPVLMKIAKDLISRNLVPEQLYDIQTISITTQQALLKLLLSQINLLSQQIREKLDTDENQSLAWNNSTHIAKELAWAYGIYKTAITLRSRSNVQRSFCINHILSNAAWFSANQLVTGEEFQKLRECYEEICIDIFDKEATSVAEEFDIVDLVKMTPIGSDDNASKWVELSRF</sequence>